<dbReference type="AlphaFoldDB" id="B6SI79"/>
<dbReference type="InterPro" id="IPR025886">
    <property type="entry name" value="PP2-like"/>
</dbReference>
<dbReference type="HOGENOM" id="CLU_050973_3_0_1"/>
<reference evidence="2" key="4">
    <citation type="submission" date="2021-05" db="UniProtKB">
        <authorList>
            <consortium name="EnsemblPlants"/>
        </authorList>
    </citation>
    <scope>IDENTIFICATION</scope>
    <source>
        <strain evidence="2">cv. B73</strain>
    </source>
</reference>
<evidence type="ECO:0000313" key="3">
    <source>
        <dbReference type="Proteomes" id="UP000007305"/>
    </source>
</evidence>
<dbReference type="EnsemblPlants" id="Zm00001eb191600_T002">
    <property type="protein sequence ID" value="Zm00001eb191600_P002"/>
    <property type="gene ID" value="Zm00001eb191600"/>
</dbReference>
<dbReference type="Pfam" id="PF14299">
    <property type="entry name" value="PP2"/>
    <property type="match status" value="1"/>
</dbReference>
<reference evidence="1" key="1">
    <citation type="journal article" date="2009" name="Plant Mol. Biol.">
        <title>Insights into corn genes derived from large-scale cDNA sequencing.</title>
        <authorList>
            <person name="Alexandrov N.N."/>
            <person name="Brover V.V."/>
            <person name="Freidin S."/>
            <person name="Troukhan M.E."/>
            <person name="Tatarinova T.V."/>
            <person name="Zhang H."/>
            <person name="Swaller T.J."/>
            <person name="Lu Y.P."/>
            <person name="Bouck J."/>
            <person name="Flavell R.B."/>
            <person name="Feldmann K.A."/>
        </authorList>
    </citation>
    <scope>NUCLEOTIDE SEQUENCE</scope>
</reference>
<sequence>MHGCTSFCHQRNHVTDRPIRFPEVVKLQDVCWLEISGKLSLSLLSPGTTYAAHLVFAIADDSYGLECHVGMPALKATVTVTVSGKTTMAEHDICLHHMQGEAEAAAHRRTQQYVRLRRGYGGGGKATVLTTTREADPDIRCPRRRGDGWAEVEVGEFAVAGDEGDAADVEVTVQEDSLRWKRGLVVLGVDIRPKQHTPTPC</sequence>
<organism evidence="1">
    <name type="scientific">Zea mays</name>
    <name type="common">Maize</name>
    <dbReference type="NCBI Taxonomy" id="4577"/>
    <lineage>
        <taxon>Eukaryota</taxon>
        <taxon>Viridiplantae</taxon>
        <taxon>Streptophyta</taxon>
        <taxon>Embryophyta</taxon>
        <taxon>Tracheophyta</taxon>
        <taxon>Spermatophyta</taxon>
        <taxon>Magnoliopsida</taxon>
        <taxon>Liliopsida</taxon>
        <taxon>Poales</taxon>
        <taxon>Poaceae</taxon>
        <taxon>PACMAD clade</taxon>
        <taxon>Panicoideae</taxon>
        <taxon>Andropogonodae</taxon>
        <taxon>Andropogoneae</taxon>
        <taxon>Tripsacinae</taxon>
        <taxon>Zea</taxon>
    </lineage>
</organism>
<evidence type="ECO:0000313" key="2">
    <source>
        <dbReference type="EnsemblPlants" id="Zm00001eb191600_P002"/>
    </source>
</evidence>
<dbReference type="Gramene" id="Zm00001eb191600_T002">
    <property type="protein sequence ID" value="Zm00001eb191600_P002"/>
    <property type="gene ID" value="Zm00001eb191600"/>
</dbReference>
<name>B6SI79_MAIZE</name>
<dbReference type="OrthoDB" id="1918565at2759"/>
<dbReference type="PANTHER" id="PTHR32278">
    <property type="entry name" value="F-BOX DOMAIN-CONTAINING PROTEIN"/>
    <property type="match status" value="1"/>
</dbReference>
<dbReference type="PANTHER" id="PTHR32278:SF26">
    <property type="entry name" value="OS02G0812500 PROTEIN"/>
    <property type="match status" value="1"/>
</dbReference>
<reference evidence="3" key="2">
    <citation type="journal article" date="2009" name="Science">
        <title>The B73 maize genome: complexity, diversity, and dynamics.</title>
        <authorList>
            <person name="Schnable P.S."/>
            <person name="Ware D."/>
            <person name="Fulton R.S."/>
            <person name="Stein J.C."/>
            <person name="Wei F."/>
            <person name="Pasternak S."/>
            <person name="Liang C."/>
            <person name="Zhang J."/>
            <person name="Fulton L."/>
            <person name="Graves T.A."/>
            <person name="Minx P."/>
            <person name="Reily A.D."/>
            <person name="Courtney L."/>
            <person name="Kruchowski S.S."/>
            <person name="Tomlinson C."/>
            <person name="Strong C."/>
            <person name="Delehaunty K."/>
            <person name="Fronick C."/>
            <person name="Courtney B."/>
            <person name="Rock S.M."/>
            <person name="Belter E."/>
            <person name="Du F."/>
            <person name="Kim K."/>
            <person name="Abbott R.M."/>
            <person name="Cotton M."/>
            <person name="Levy A."/>
            <person name="Marchetto P."/>
            <person name="Ochoa K."/>
            <person name="Jackson S.M."/>
            <person name="Gillam B."/>
            <person name="Chen W."/>
            <person name="Yan L."/>
            <person name="Higginbotham J."/>
            <person name="Cardenas M."/>
            <person name="Waligorski J."/>
            <person name="Applebaum E."/>
            <person name="Phelps L."/>
            <person name="Falcone J."/>
            <person name="Kanchi K."/>
            <person name="Thane T."/>
            <person name="Scimone A."/>
            <person name="Thane N."/>
            <person name="Henke J."/>
            <person name="Wang T."/>
            <person name="Ruppert J."/>
            <person name="Shah N."/>
            <person name="Rotter K."/>
            <person name="Hodges J."/>
            <person name="Ingenthron E."/>
            <person name="Cordes M."/>
            <person name="Kohlberg S."/>
            <person name="Sgro J."/>
            <person name="Delgado B."/>
            <person name="Mead K."/>
            <person name="Chinwalla A."/>
            <person name="Leonard S."/>
            <person name="Crouse K."/>
            <person name="Collura K."/>
            <person name="Kudrna D."/>
            <person name="Currie J."/>
            <person name="He R."/>
            <person name="Angelova A."/>
            <person name="Rajasekar S."/>
            <person name="Mueller T."/>
            <person name="Lomeli R."/>
            <person name="Scara G."/>
            <person name="Ko A."/>
            <person name="Delaney K."/>
            <person name="Wissotski M."/>
            <person name="Lopez G."/>
            <person name="Campos D."/>
            <person name="Braidotti M."/>
            <person name="Ashley E."/>
            <person name="Golser W."/>
            <person name="Kim H."/>
            <person name="Lee S."/>
            <person name="Lin J."/>
            <person name="Dujmic Z."/>
            <person name="Kim W."/>
            <person name="Talag J."/>
            <person name="Zuccolo A."/>
            <person name="Fan C."/>
            <person name="Sebastian A."/>
            <person name="Kramer M."/>
            <person name="Spiegel L."/>
            <person name="Nascimento L."/>
            <person name="Zutavern T."/>
            <person name="Miller B."/>
            <person name="Ambroise C."/>
            <person name="Muller S."/>
            <person name="Spooner W."/>
            <person name="Narechania A."/>
            <person name="Ren L."/>
            <person name="Wei S."/>
            <person name="Kumari S."/>
            <person name="Faga B."/>
            <person name="Levy M.J."/>
            <person name="McMahan L."/>
            <person name="Van Buren P."/>
            <person name="Vaughn M.W."/>
            <person name="Ying K."/>
            <person name="Yeh C.-T."/>
            <person name="Emrich S.J."/>
            <person name="Jia Y."/>
            <person name="Kalyanaraman A."/>
            <person name="Hsia A.-P."/>
            <person name="Barbazuk W.B."/>
            <person name="Baucom R.S."/>
            <person name="Brutnell T.P."/>
            <person name="Carpita N.C."/>
            <person name="Chaparro C."/>
            <person name="Chia J.-M."/>
            <person name="Deragon J.-M."/>
            <person name="Estill J.C."/>
            <person name="Fu Y."/>
            <person name="Jeddeloh J.A."/>
            <person name="Han Y."/>
            <person name="Lee H."/>
            <person name="Li P."/>
            <person name="Lisch D.R."/>
            <person name="Liu S."/>
            <person name="Liu Z."/>
            <person name="Nagel D.H."/>
            <person name="McCann M.C."/>
            <person name="SanMiguel P."/>
            <person name="Myers A.M."/>
            <person name="Nettleton D."/>
            <person name="Nguyen J."/>
            <person name="Penning B.W."/>
            <person name="Ponnala L."/>
            <person name="Schneider K.L."/>
            <person name="Schwartz D.C."/>
            <person name="Sharma A."/>
            <person name="Soderlund C."/>
            <person name="Springer N.M."/>
            <person name="Sun Q."/>
            <person name="Wang H."/>
            <person name="Waterman M."/>
            <person name="Westerman R."/>
            <person name="Wolfgruber T.K."/>
            <person name="Yang L."/>
            <person name="Yu Y."/>
            <person name="Zhang L."/>
            <person name="Zhou S."/>
            <person name="Zhu Q."/>
            <person name="Bennetzen J.L."/>
            <person name="Dawe R.K."/>
            <person name="Jiang J."/>
            <person name="Jiang N."/>
            <person name="Presting G.G."/>
            <person name="Wessler S.R."/>
            <person name="Aluru S."/>
            <person name="Martienssen R.A."/>
            <person name="Clifton S.W."/>
            <person name="McCombie W.R."/>
            <person name="Wing R.A."/>
            <person name="Wilson R.K."/>
        </authorList>
    </citation>
    <scope>NUCLEOTIDE SEQUENCE [LARGE SCALE GENOMIC DNA]</scope>
    <source>
        <strain evidence="3">cv. B73</strain>
    </source>
</reference>
<evidence type="ECO:0000313" key="1">
    <source>
        <dbReference type="EMBL" id="ACG24562.1"/>
    </source>
</evidence>
<dbReference type="EMBL" id="EU952444">
    <property type="protein sequence ID" value="ACG24562.1"/>
    <property type="molecule type" value="mRNA"/>
</dbReference>
<keyword evidence="3" id="KW-1185">Reference proteome</keyword>
<accession>B6SI79</accession>
<proteinExistence type="evidence at transcript level"/>
<dbReference type="Proteomes" id="UP000007305">
    <property type="component" value="Chromosome 4"/>
</dbReference>
<protein>
    <submittedName>
        <fullName evidence="1">ATPP2-B1</fullName>
    </submittedName>
</protein>
<reference evidence="2" key="3">
    <citation type="submission" date="2019-07" db="EMBL/GenBank/DDBJ databases">
        <authorList>
            <person name="Seetharam A."/>
            <person name="Woodhouse M."/>
            <person name="Cannon E."/>
        </authorList>
    </citation>
    <scope>NUCLEOTIDE SEQUENCE [LARGE SCALE GENOMIC DNA]</scope>
    <source>
        <strain evidence="2">cv. B73</strain>
    </source>
</reference>
<gene>
    <name evidence="2" type="primary">LOC100272742</name>
</gene>
<dbReference type="ExpressionAtlas" id="B6SI79">
    <property type="expression patterns" value="baseline and differential"/>
</dbReference>